<dbReference type="EMBL" id="JAIQCV010000009">
    <property type="protein sequence ID" value="KAH1063918.1"/>
    <property type="molecule type" value="Genomic_DNA"/>
</dbReference>
<gene>
    <name evidence="2" type="ORF">J1N35_028905</name>
</gene>
<evidence type="ECO:0000256" key="1">
    <source>
        <dbReference type="SAM" id="MobiDB-lite"/>
    </source>
</evidence>
<feature type="compositionally biased region" description="Polar residues" evidence="1">
    <location>
        <begin position="34"/>
        <end position="51"/>
    </location>
</feature>
<reference evidence="2 3" key="1">
    <citation type="journal article" date="2021" name="Plant Biotechnol. J.">
        <title>Multi-omics assisted identification of the key and species-specific regulatory components of drought-tolerant mechanisms in Gossypium stocksii.</title>
        <authorList>
            <person name="Yu D."/>
            <person name="Ke L."/>
            <person name="Zhang D."/>
            <person name="Wu Y."/>
            <person name="Sun Y."/>
            <person name="Mei J."/>
            <person name="Sun J."/>
            <person name="Sun Y."/>
        </authorList>
    </citation>
    <scope>NUCLEOTIDE SEQUENCE [LARGE SCALE GENOMIC DNA]</scope>
    <source>
        <strain evidence="3">cv. E1</strain>
        <tissue evidence="2">Leaf</tissue>
    </source>
</reference>
<accession>A0A9D3UX31</accession>
<organism evidence="2 3">
    <name type="scientific">Gossypium stocksii</name>
    <dbReference type="NCBI Taxonomy" id="47602"/>
    <lineage>
        <taxon>Eukaryota</taxon>
        <taxon>Viridiplantae</taxon>
        <taxon>Streptophyta</taxon>
        <taxon>Embryophyta</taxon>
        <taxon>Tracheophyta</taxon>
        <taxon>Spermatophyta</taxon>
        <taxon>Magnoliopsida</taxon>
        <taxon>eudicotyledons</taxon>
        <taxon>Gunneridae</taxon>
        <taxon>Pentapetalae</taxon>
        <taxon>rosids</taxon>
        <taxon>malvids</taxon>
        <taxon>Malvales</taxon>
        <taxon>Malvaceae</taxon>
        <taxon>Malvoideae</taxon>
        <taxon>Gossypium</taxon>
    </lineage>
</organism>
<comment type="caution">
    <text evidence="2">The sequence shown here is derived from an EMBL/GenBank/DDBJ whole genome shotgun (WGS) entry which is preliminary data.</text>
</comment>
<proteinExistence type="predicted"/>
<feature type="non-terminal residue" evidence="2">
    <location>
        <position position="51"/>
    </location>
</feature>
<keyword evidence="3" id="KW-1185">Reference proteome</keyword>
<feature type="non-terminal residue" evidence="2">
    <location>
        <position position="1"/>
    </location>
</feature>
<evidence type="ECO:0000313" key="2">
    <source>
        <dbReference type="EMBL" id="KAH1063918.1"/>
    </source>
</evidence>
<dbReference type="Proteomes" id="UP000828251">
    <property type="component" value="Unassembled WGS sequence"/>
</dbReference>
<feature type="region of interest" description="Disordered" evidence="1">
    <location>
        <begin position="25"/>
        <end position="51"/>
    </location>
</feature>
<name>A0A9D3UX31_9ROSI</name>
<evidence type="ECO:0000313" key="3">
    <source>
        <dbReference type="Proteomes" id="UP000828251"/>
    </source>
</evidence>
<protein>
    <submittedName>
        <fullName evidence="2">Uncharacterized protein</fullName>
    </submittedName>
</protein>
<dbReference type="AlphaFoldDB" id="A0A9D3UX31"/>
<sequence>HGIDGLVTRITFSVDFMKKKILLKPKDRNAPHQGASSSVANSPGSTATRQC</sequence>